<keyword evidence="3 7" id="KW-0547">Nucleotide-binding</keyword>
<dbReference type="SUPFAM" id="SSF81593">
    <property type="entry name" value="Nucleotidyltransferase substrate binding subunit/domain"/>
    <property type="match status" value="2"/>
</dbReference>
<dbReference type="InterPro" id="IPR043519">
    <property type="entry name" value="NT_sf"/>
</dbReference>
<keyword evidence="10" id="KW-0436">Ligase</keyword>
<dbReference type="PANTHER" id="PTHR30621">
    <property type="entry name" value="GLUTAMINE SYNTHETASE ADENYLYLTRANSFERASE"/>
    <property type="match status" value="1"/>
</dbReference>
<dbReference type="InterPro" id="IPR023057">
    <property type="entry name" value="GlnE"/>
</dbReference>
<keyword evidence="4 7" id="KW-0067">ATP-binding</keyword>
<dbReference type="EC" id="2.7.7.89" evidence="7"/>
<dbReference type="Pfam" id="PF03710">
    <property type="entry name" value="GlnE"/>
    <property type="match status" value="2"/>
</dbReference>
<dbReference type="GO" id="GO:0000820">
    <property type="term" value="P:regulation of glutamine family amino acid metabolic process"/>
    <property type="evidence" value="ECO:0007669"/>
    <property type="project" value="UniProtKB-UniRule"/>
</dbReference>
<organism evidence="10 11">
    <name type="scientific">Mycolicibacterium psychrotolerans</name>
    <dbReference type="NCBI Taxonomy" id="216929"/>
    <lineage>
        <taxon>Bacteria</taxon>
        <taxon>Bacillati</taxon>
        <taxon>Actinomycetota</taxon>
        <taxon>Actinomycetes</taxon>
        <taxon>Mycobacteriales</taxon>
        <taxon>Mycobacteriaceae</taxon>
        <taxon>Mycolicibacterium</taxon>
    </lineage>
</organism>
<dbReference type="Proteomes" id="UP000466514">
    <property type="component" value="Chromosome"/>
</dbReference>
<comment type="function">
    <text evidence="7">Involved in the regulation of glutamine synthetase GlnA, a key enzyme in the process to assimilate ammonia. When cellular nitrogen levels are high, the C-terminal adenylyl transferase (AT) inactivates GlnA by covalent transfer of an adenylyl group from ATP to specific tyrosine residue of GlnA, thus reducing its activity. Conversely, when nitrogen levels are low, the N-terminal adenylyl removase (AR) activates GlnA by removing the adenylyl group by phosphorolysis, increasing its activity. The regulatory region of GlnE binds the signal transduction protein PII (GlnB) which indicates the nitrogen status of the cell.</text>
</comment>
<dbReference type="GO" id="GO:0005829">
    <property type="term" value="C:cytosol"/>
    <property type="evidence" value="ECO:0007669"/>
    <property type="project" value="TreeGrafter"/>
</dbReference>
<feature type="domain" description="PII-uridylyltransferase/Glutamine-synthetase adenylyltransferase" evidence="9">
    <location>
        <begin position="372"/>
        <end position="518"/>
    </location>
</feature>
<feature type="domain" description="PII-uridylyltransferase/Glutamine-synthetase adenylyltransferase" evidence="9">
    <location>
        <begin position="884"/>
        <end position="1024"/>
    </location>
</feature>
<dbReference type="InterPro" id="IPR005190">
    <property type="entry name" value="GlnE_rpt_dom"/>
</dbReference>
<evidence type="ECO:0000256" key="6">
    <source>
        <dbReference type="ARBA" id="ARBA00023268"/>
    </source>
</evidence>
<dbReference type="GO" id="GO:0000287">
    <property type="term" value="F:magnesium ion binding"/>
    <property type="evidence" value="ECO:0007669"/>
    <property type="project" value="UniProtKB-UniRule"/>
</dbReference>
<evidence type="ECO:0000256" key="7">
    <source>
        <dbReference type="HAMAP-Rule" id="MF_00802"/>
    </source>
</evidence>
<dbReference type="Gene3D" id="1.20.120.330">
    <property type="entry name" value="Nucleotidyltransferases domain 2"/>
    <property type="match status" value="2"/>
</dbReference>
<dbReference type="SUPFAM" id="SSF81301">
    <property type="entry name" value="Nucleotidyltransferase"/>
    <property type="match status" value="2"/>
</dbReference>
<evidence type="ECO:0000259" key="8">
    <source>
        <dbReference type="Pfam" id="PF03710"/>
    </source>
</evidence>
<dbReference type="Gene3D" id="3.30.460.10">
    <property type="entry name" value="Beta Polymerase, domain 2"/>
    <property type="match status" value="2"/>
</dbReference>
<accession>A0A7I7MBR3</accession>
<dbReference type="GO" id="GO:0016874">
    <property type="term" value="F:ligase activity"/>
    <property type="evidence" value="ECO:0007669"/>
    <property type="project" value="UniProtKB-KW"/>
</dbReference>
<keyword evidence="2 7" id="KW-0548">Nucleotidyltransferase</keyword>
<comment type="catalytic activity">
    <reaction evidence="7">
        <text>[glutamine synthetase]-L-tyrosine + ATP = [glutamine synthetase]-O(4)-(5'-adenylyl)-L-tyrosine + diphosphate</text>
        <dbReference type="Rhea" id="RHEA:18589"/>
        <dbReference type="Rhea" id="RHEA-COMP:10660"/>
        <dbReference type="Rhea" id="RHEA-COMP:10661"/>
        <dbReference type="ChEBI" id="CHEBI:30616"/>
        <dbReference type="ChEBI" id="CHEBI:33019"/>
        <dbReference type="ChEBI" id="CHEBI:46858"/>
        <dbReference type="ChEBI" id="CHEBI:83624"/>
        <dbReference type="EC" id="2.7.7.42"/>
    </reaction>
</comment>
<dbReference type="PANTHER" id="PTHR30621:SF0">
    <property type="entry name" value="BIFUNCTIONAL GLUTAMINE SYNTHETASE ADENYLYLTRANSFERASE_ADENYLYL-REMOVING ENZYME"/>
    <property type="match status" value="1"/>
</dbReference>
<gene>
    <name evidence="7 10" type="primary">glnE</name>
    <name evidence="10" type="ORF">MPSYJ_30660</name>
</gene>
<evidence type="ECO:0000259" key="9">
    <source>
        <dbReference type="Pfam" id="PF08335"/>
    </source>
</evidence>
<dbReference type="AlphaFoldDB" id="A0A7I7MBR3"/>
<evidence type="ECO:0000313" key="10">
    <source>
        <dbReference type="EMBL" id="BBX69605.1"/>
    </source>
</evidence>
<dbReference type="InterPro" id="IPR013546">
    <property type="entry name" value="PII_UdlTrfase/GS_AdlTrfase"/>
</dbReference>
<evidence type="ECO:0000256" key="4">
    <source>
        <dbReference type="ARBA" id="ARBA00022840"/>
    </source>
</evidence>
<evidence type="ECO:0000256" key="2">
    <source>
        <dbReference type="ARBA" id="ARBA00022695"/>
    </source>
</evidence>
<evidence type="ECO:0000256" key="3">
    <source>
        <dbReference type="ARBA" id="ARBA00022741"/>
    </source>
</evidence>
<reference evidence="10 11" key="1">
    <citation type="journal article" date="2019" name="Emerg. Microbes Infect.">
        <title>Comprehensive subspecies identification of 175 nontuberculous mycobacteria species based on 7547 genomic profiles.</title>
        <authorList>
            <person name="Matsumoto Y."/>
            <person name="Kinjo T."/>
            <person name="Motooka D."/>
            <person name="Nabeya D."/>
            <person name="Jung N."/>
            <person name="Uechi K."/>
            <person name="Horii T."/>
            <person name="Iida T."/>
            <person name="Fujita J."/>
            <person name="Nakamura S."/>
        </authorList>
    </citation>
    <scope>NUCLEOTIDE SEQUENCE [LARGE SCALE GENOMIC DNA]</scope>
    <source>
        <strain evidence="10 11">JCM 13323</strain>
    </source>
</reference>
<dbReference type="Pfam" id="PF08335">
    <property type="entry name" value="GlnD_UR_UTase"/>
    <property type="match status" value="2"/>
</dbReference>
<evidence type="ECO:0000256" key="5">
    <source>
        <dbReference type="ARBA" id="ARBA00022842"/>
    </source>
</evidence>
<keyword evidence="6 7" id="KW-0511">Multifunctional enzyme</keyword>
<keyword evidence="1 7" id="KW-0808">Transferase</keyword>
<feature type="region of interest" description="Adenylyl removase" evidence="7">
    <location>
        <begin position="1"/>
        <end position="522"/>
    </location>
</feature>
<keyword evidence="11" id="KW-1185">Reference proteome</keyword>
<name>A0A7I7MBR3_9MYCO</name>
<feature type="region of interest" description="Adenylyl transferase" evidence="7">
    <location>
        <begin position="532"/>
        <end position="1026"/>
    </location>
</feature>
<feature type="domain" description="Glutamate-ammonia ligase adenylyltransferase repeated" evidence="8">
    <location>
        <begin position="622"/>
        <end position="859"/>
    </location>
</feature>
<evidence type="ECO:0000256" key="1">
    <source>
        <dbReference type="ARBA" id="ARBA00022679"/>
    </source>
</evidence>
<dbReference type="KEGG" id="mpsc:MPSYJ_30660"/>
<dbReference type="CDD" id="cd05401">
    <property type="entry name" value="NT_GlnE_GlnD_like"/>
    <property type="match status" value="2"/>
</dbReference>
<feature type="domain" description="Glutamate-ammonia ligase adenylyltransferase repeated" evidence="8">
    <location>
        <begin position="115"/>
        <end position="349"/>
    </location>
</feature>
<keyword evidence="5 7" id="KW-0460">Magnesium</keyword>
<sequence length="1026" mass="111520">MGELPQPRHAVRAEELPVALVEGRSARFTGMAKPATQRPKLPGVGRLGLVEPTAQADLEQLGWTTDAHVELLWSLSRAPDADTALRAVVRLAEALGTEWDELNGALLKDRGLRGRLFAALGSSLAFGDHLVAHPQSWHLLAGRVNLPTPAELARMFAEIAENENITGTTAAAPELRTLYRDRLLVLAALDVAPTVENEPVLPFTVVGEHLSDLADAALQAALTVSIRAVCGDRKDTDDEPPALAVIAMGKCGARELNYVSDVDVIFVADDGSHGRLALATRIAGEMMRLASDAFFEVDAALRPEGKQGPLVRTLDSHVAYYERWAKTWEFQALLKARSAAGDAALGRRYLDALMPMVWTACEREDFVADVQAMRRRVVELVPAGVRSRELKLGTGGLRDVEFAVQLLQLVHGRVDESLHVASTVNALAALGEGGYVGRDDAANMTASYEFLRLLEHRLQLQRLKRTHLLPEDDDDEAMRWLARAAHIRPDGRHDAVGVLREELKRQSHRVSRLHAKLFYQPLLESVGQTALGLGMSAESAERQLAALGYEGPQSALTHLAALTASSGRRGRVQQVLLPTLLDWLSDTPDPDAGLLNYRRISDELAEQRWYLATLRDEGAVAKRLMHVLGTSAYVPELLMRAPEVIQLYADGPNGPKLCDVDTDGVAGSLVASAARHSDPIRAIAAARSLRRRELARIASADLLGMLDVTEVCAQLTSMWVAVLQAALDAVIRANTPKHGPPARIAVIGMGRLGGRELGYGSDADVMFVCEPHDGVEEAVAVKWSVTVAEQVRSRLGTPGADPPLEVDANLRPEGRQGPLVRTLASYAAYYDQWAQPWEVQALLRAHRVAGDLELGERFLLMIDKTRYPAGGVSPQTVQEIRRIKARVDAERLPRGADPNTHTKLGRGGLADIEWTVQLLQLRFAHKIPALHTTSTLETLNAIGAAELIAEGDIELLRDAWLTATRARNALVLVRGKPTDQLPGPGKLLNAVAVAAGWPDGDGGEFLDNYLRVTRRAKAVVRKVFGG</sequence>
<dbReference type="NCBIfam" id="NF010707">
    <property type="entry name" value="PRK14109.1"/>
    <property type="match status" value="1"/>
</dbReference>
<dbReference type="GO" id="GO:0008882">
    <property type="term" value="F:[glutamate-ammonia-ligase] adenylyltransferase activity"/>
    <property type="evidence" value="ECO:0007669"/>
    <property type="project" value="UniProtKB-UniRule"/>
</dbReference>
<proteinExistence type="inferred from homology"/>
<dbReference type="GO" id="GO:0047388">
    <property type="term" value="F:[glutamine synthetase]-adenylyl-L-tyrosine phosphorylase activity"/>
    <property type="evidence" value="ECO:0007669"/>
    <property type="project" value="UniProtKB-EC"/>
</dbReference>
<evidence type="ECO:0000313" key="11">
    <source>
        <dbReference type="Proteomes" id="UP000466514"/>
    </source>
</evidence>
<dbReference type="EC" id="2.7.7.42" evidence="7"/>
<comment type="cofactor">
    <cofactor evidence="7">
        <name>Mg(2+)</name>
        <dbReference type="ChEBI" id="CHEBI:18420"/>
    </cofactor>
</comment>
<protein>
    <recommendedName>
        <fullName evidence="7">Bifunctional glutamine synthetase adenylyltransferase/adenylyl-removing enzyme</fullName>
    </recommendedName>
    <alternativeName>
        <fullName evidence="7">ATP:glutamine synthetase adenylyltransferase</fullName>
    </alternativeName>
    <alternativeName>
        <fullName evidence="7">ATase</fullName>
    </alternativeName>
    <domain>
        <recommendedName>
            <fullName evidence="7">Glutamine synthetase adenylyl-L-tyrosine phosphorylase</fullName>
            <ecNumber evidence="7">2.7.7.89</ecNumber>
        </recommendedName>
        <alternativeName>
            <fullName evidence="7">Adenylyl removase</fullName>
            <shortName evidence="7">AR</shortName>
            <shortName evidence="7">AT-N</shortName>
        </alternativeName>
    </domain>
    <domain>
        <recommendedName>
            <fullName evidence="7">Glutamine synthetase adenylyl transferase</fullName>
            <ecNumber evidence="7">2.7.7.42</ecNumber>
        </recommendedName>
        <alternativeName>
            <fullName evidence="7">Adenylyl transferase</fullName>
            <shortName evidence="7">AT</shortName>
            <shortName evidence="7">AT-C</shortName>
        </alternativeName>
    </domain>
</protein>
<dbReference type="EMBL" id="AP022574">
    <property type="protein sequence ID" value="BBX69605.1"/>
    <property type="molecule type" value="Genomic_DNA"/>
</dbReference>
<dbReference type="GO" id="GO:0005524">
    <property type="term" value="F:ATP binding"/>
    <property type="evidence" value="ECO:0007669"/>
    <property type="project" value="UniProtKB-UniRule"/>
</dbReference>
<comment type="catalytic activity">
    <reaction evidence="7">
        <text>[glutamine synthetase]-O(4)-(5'-adenylyl)-L-tyrosine + phosphate = [glutamine synthetase]-L-tyrosine + ADP</text>
        <dbReference type="Rhea" id="RHEA:43716"/>
        <dbReference type="Rhea" id="RHEA-COMP:10660"/>
        <dbReference type="Rhea" id="RHEA-COMP:10661"/>
        <dbReference type="ChEBI" id="CHEBI:43474"/>
        <dbReference type="ChEBI" id="CHEBI:46858"/>
        <dbReference type="ChEBI" id="CHEBI:83624"/>
        <dbReference type="ChEBI" id="CHEBI:456216"/>
        <dbReference type="EC" id="2.7.7.89"/>
    </reaction>
</comment>
<comment type="similarity">
    <text evidence="7">Belongs to the GlnE family.</text>
</comment>
<dbReference type="HAMAP" id="MF_00802">
    <property type="entry name" value="GlnE"/>
    <property type="match status" value="1"/>
</dbReference>